<feature type="compositionally biased region" description="Basic and acidic residues" evidence="1">
    <location>
        <begin position="370"/>
        <end position="381"/>
    </location>
</feature>
<proteinExistence type="predicted"/>
<feature type="region of interest" description="Disordered" evidence="1">
    <location>
        <begin position="612"/>
        <end position="640"/>
    </location>
</feature>
<gene>
    <name evidence="2" type="ORF">CA7LBN_002969</name>
</gene>
<feature type="region of interest" description="Disordered" evidence="1">
    <location>
        <begin position="363"/>
        <end position="471"/>
    </location>
</feature>
<dbReference type="Proteomes" id="UP000825438">
    <property type="component" value="Chromosome III"/>
</dbReference>
<organism evidence="2">
    <name type="scientific">Candidozyma auris</name>
    <name type="common">Yeast</name>
    <name type="synonym">Candida auris</name>
    <dbReference type="NCBI Taxonomy" id="498019"/>
    <lineage>
        <taxon>Eukaryota</taxon>
        <taxon>Fungi</taxon>
        <taxon>Dikarya</taxon>
        <taxon>Ascomycota</taxon>
        <taxon>Saccharomycotina</taxon>
        <taxon>Pichiomycetes</taxon>
        <taxon>Metschnikowiaceae</taxon>
        <taxon>Candidozyma</taxon>
    </lineage>
</organism>
<reference evidence="2" key="1">
    <citation type="submission" date="2021-06" db="EMBL/GenBank/DDBJ databases">
        <title>Candida auris outbreak in lebanese hospital.</title>
        <authorList>
            <person name="Finianos M."/>
        </authorList>
    </citation>
    <scope>NUCLEOTIDE SEQUENCE</scope>
    <source>
        <strain evidence="2">CA7LBN</strain>
    </source>
</reference>
<evidence type="ECO:0000313" key="2">
    <source>
        <dbReference type="EMBL" id="QWW24135.1"/>
    </source>
</evidence>
<evidence type="ECO:0000256" key="1">
    <source>
        <dbReference type="SAM" id="MobiDB-lite"/>
    </source>
</evidence>
<feature type="compositionally biased region" description="Basic and acidic residues" evidence="1">
    <location>
        <begin position="397"/>
        <end position="410"/>
    </location>
</feature>
<name>A0A8F3AHG1_CANAR</name>
<sequence length="655" mass="74523">MWILTLIYNEEEFSRPLRRNSVLKIGRNNDYKNQEDCLHIGDLKVPKKYITVNVGSQEMKSLERSPLSVTFESICTTKVNEEVFKLQSREADPFTKEFSETDLLLKVNANKSDRIKIRLRWVDVVVLAFSKKMIYEGECIESHLPALIKEIYESGIDIRATSDPLKATHYLTAVDNHDYNLQIALSRAIPVVSEVWALAMRDEQGKVEEWLLHLDQRYLYEKSEGNYVFPDSRRRTLLSSVNAIVCYHTLNKQTTRLEEWLKCLGCAPQMLQVPNEEEAELTLQQTTNVQIFVPNDDRLSFLQDRANTTEALWTAMVNVDASILKVFEASVKREPESIDLRPTQRKRRKVKKVGDTDFFQFSQASSIPIPEEHVEQSHTVEEVQPAGKSLQSTNEVQQEKGETQREKGDIDSSNTSASNESGDAGDQSHEVSKTSTLAEDTTFPTEELHKRPLEEPSSNEPKRTKVEPTRERRKIIPLVSLADAVRSTKKQADYVVKEELGLDEASINESLDNLAIVEEIDLSVRRVKGKPAPVIDYKGRKNFKSFKKSTSVPKSITRTFIQLENQDNSIHFEGLAAPKKKRDIYPVKVDFDKEMGGVKGFQPEESQLFVGEESEIETEDDGFSFSTGPKPSATADILVDESDDDDDVTFAFSRR</sequence>
<dbReference type="EMBL" id="CP076751">
    <property type="protein sequence ID" value="QWW24135.1"/>
    <property type="molecule type" value="Genomic_DNA"/>
</dbReference>
<accession>A0A8F3AHG1</accession>
<feature type="compositionally biased region" description="Basic and acidic residues" evidence="1">
    <location>
        <begin position="446"/>
        <end position="470"/>
    </location>
</feature>
<protein>
    <submittedName>
        <fullName evidence="2">Uncharacterized protein</fullName>
    </submittedName>
</protein>
<feature type="compositionally biased region" description="Polar residues" evidence="1">
    <location>
        <begin position="411"/>
        <end position="421"/>
    </location>
</feature>
<feature type="compositionally biased region" description="Polar residues" evidence="1">
    <location>
        <begin position="433"/>
        <end position="444"/>
    </location>
</feature>
<feature type="compositionally biased region" description="Acidic residues" evidence="1">
    <location>
        <begin position="612"/>
        <end position="622"/>
    </location>
</feature>
<dbReference type="AlphaFoldDB" id="A0A8F3AHG1"/>